<evidence type="ECO:0000313" key="2">
    <source>
        <dbReference type="EMBL" id="RPA90013.1"/>
    </source>
</evidence>
<proteinExistence type="predicted"/>
<dbReference type="Proteomes" id="UP000276215">
    <property type="component" value="Unassembled WGS sequence"/>
</dbReference>
<organism evidence="2 3">
    <name type="scientific">Choiromyces venosus 120613-1</name>
    <dbReference type="NCBI Taxonomy" id="1336337"/>
    <lineage>
        <taxon>Eukaryota</taxon>
        <taxon>Fungi</taxon>
        <taxon>Dikarya</taxon>
        <taxon>Ascomycota</taxon>
        <taxon>Pezizomycotina</taxon>
        <taxon>Pezizomycetes</taxon>
        <taxon>Pezizales</taxon>
        <taxon>Tuberaceae</taxon>
        <taxon>Choiromyces</taxon>
    </lineage>
</organism>
<sequence>MMSKELSGQYMLVQYSQTSEAATTCSWKVMLRVTSAHSDQVGARISTKFFCTVALLVFVLLIWLWPCLSRKHQEDITCGSLTVFRRCYRRGYCGVLQVLLFAHKYNKKPIKDSRDPIYMTFLLSLLSLVSRPCTTVTHPSSNPNPTRSWCTTASTKHYTQYRQKSEMKFWYHGG</sequence>
<dbReference type="EMBL" id="ML120546">
    <property type="protein sequence ID" value="RPA90013.1"/>
    <property type="molecule type" value="Genomic_DNA"/>
</dbReference>
<evidence type="ECO:0000313" key="3">
    <source>
        <dbReference type="Proteomes" id="UP000276215"/>
    </source>
</evidence>
<name>A0A3N4IUZ4_9PEZI</name>
<dbReference type="AlphaFoldDB" id="A0A3N4IUZ4"/>
<reference evidence="2 3" key="1">
    <citation type="journal article" date="2018" name="Nat. Ecol. Evol.">
        <title>Pezizomycetes genomes reveal the molecular basis of ectomycorrhizal truffle lifestyle.</title>
        <authorList>
            <person name="Murat C."/>
            <person name="Payen T."/>
            <person name="Noel B."/>
            <person name="Kuo A."/>
            <person name="Morin E."/>
            <person name="Chen J."/>
            <person name="Kohler A."/>
            <person name="Krizsan K."/>
            <person name="Balestrini R."/>
            <person name="Da Silva C."/>
            <person name="Montanini B."/>
            <person name="Hainaut M."/>
            <person name="Levati E."/>
            <person name="Barry K.W."/>
            <person name="Belfiori B."/>
            <person name="Cichocki N."/>
            <person name="Clum A."/>
            <person name="Dockter R.B."/>
            <person name="Fauchery L."/>
            <person name="Guy J."/>
            <person name="Iotti M."/>
            <person name="Le Tacon F."/>
            <person name="Lindquist E.A."/>
            <person name="Lipzen A."/>
            <person name="Malagnac F."/>
            <person name="Mello A."/>
            <person name="Molinier V."/>
            <person name="Miyauchi S."/>
            <person name="Poulain J."/>
            <person name="Riccioni C."/>
            <person name="Rubini A."/>
            <person name="Sitrit Y."/>
            <person name="Splivallo R."/>
            <person name="Traeger S."/>
            <person name="Wang M."/>
            <person name="Zifcakova L."/>
            <person name="Wipf D."/>
            <person name="Zambonelli A."/>
            <person name="Paolocci F."/>
            <person name="Nowrousian M."/>
            <person name="Ottonello S."/>
            <person name="Baldrian P."/>
            <person name="Spatafora J.W."/>
            <person name="Henrissat B."/>
            <person name="Nagy L.G."/>
            <person name="Aury J.M."/>
            <person name="Wincker P."/>
            <person name="Grigoriev I.V."/>
            <person name="Bonfante P."/>
            <person name="Martin F.M."/>
        </authorList>
    </citation>
    <scope>NUCLEOTIDE SEQUENCE [LARGE SCALE GENOMIC DNA]</scope>
    <source>
        <strain evidence="2 3">120613-1</strain>
    </source>
</reference>
<feature type="transmembrane region" description="Helical" evidence="1">
    <location>
        <begin position="45"/>
        <end position="65"/>
    </location>
</feature>
<protein>
    <submittedName>
        <fullName evidence="2">Uncharacterized protein</fullName>
    </submittedName>
</protein>
<gene>
    <name evidence="2" type="ORF">L873DRAFT_511118</name>
</gene>
<keyword evidence="1" id="KW-1133">Transmembrane helix</keyword>
<keyword evidence="3" id="KW-1185">Reference proteome</keyword>
<keyword evidence="1" id="KW-0472">Membrane</keyword>
<accession>A0A3N4IUZ4</accession>
<keyword evidence="1" id="KW-0812">Transmembrane</keyword>
<evidence type="ECO:0000256" key="1">
    <source>
        <dbReference type="SAM" id="Phobius"/>
    </source>
</evidence>